<feature type="region of interest" description="Disordered" evidence="1">
    <location>
        <begin position="1"/>
        <end position="67"/>
    </location>
</feature>
<dbReference type="AlphaFoldDB" id="A0AAV7PNW1"/>
<proteinExistence type="predicted"/>
<dbReference type="EMBL" id="JANPWB010000011">
    <property type="protein sequence ID" value="KAJ1129856.1"/>
    <property type="molecule type" value="Genomic_DNA"/>
</dbReference>
<comment type="caution">
    <text evidence="2">The sequence shown here is derived from an EMBL/GenBank/DDBJ whole genome shotgun (WGS) entry which is preliminary data.</text>
</comment>
<evidence type="ECO:0000313" key="3">
    <source>
        <dbReference type="Proteomes" id="UP001066276"/>
    </source>
</evidence>
<gene>
    <name evidence="2" type="ORF">NDU88_008218</name>
</gene>
<dbReference type="Proteomes" id="UP001066276">
    <property type="component" value="Chromosome 7"/>
</dbReference>
<organism evidence="2 3">
    <name type="scientific">Pleurodeles waltl</name>
    <name type="common">Iberian ribbed newt</name>
    <dbReference type="NCBI Taxonomy" id="8319"/>
    <lineage>
        <taxon>Eukaryota</taxon>
        <taxon>Metazoa</taxon>
        <taxon>Chordata</taxon>
        <taxon>Craniata</taxon>
        <taxon>Vertebrata</taxon>
        <taxon>Euteleostomi</taxon>
        <taxon>Amphibia</taxon>
        <taxon>Batrachia</taxon>
        <taxon>Caudata</taxon>
        <taxon>Salamandroidea</taxon>
        <taxon>Salamandridae</taxon>
        <taxon>Pleurodelinae</taxon>
        <taxon>Pleurodeles</taxon>
    </lineage>
</organism>
<keyword evidence="3" id="KW-1185">Reference proteome</keyword>
<evidence type="ECO:0000313" key="2">
    <source>
        <dbReference type="EMBL" id="KAJ1129856.1"/>
    </source>
</evidence>
<reference evidence="2" key="1">
    <citation type="journal article" date="2022" name="bioRxiv">
        <title>Sequencing and chromosome-scale assembly of the giantPleurodeles waltlgenome.</title>
        <authorList>
            <person name="Brown T."/>
            <person name="Elewa A."/>
            <person name="Iarovenko S."/>
            <person name="Subramanian E."/>
            <person name="Araus A.J."/>
            <person name="Petzold A."/>
            <person name="Susuki M."/>
            <person name="Suzuki K.-i.T."/>
            <person name="Hayashi T."/>
            <person name="Toyoda A."/>
            <person name="Oliveira C."/>
            <person name="Osipova E."/>
            <person name="Leigh N.D."/>
            <person name="Simon A."/>
            <person name="Yun M.H."/>
        </authorList>
    </citation>
    <scope>NUCLEOTIDE SEQUENCE</scope>
    <source>
        <strain evidence="2">20211129_DDA</strain>
        <tissue evidence="2">Liver</tissue>
    </source>
</reference>
<sequence>MDGNEEVGAKTKDDEIEDQSQSSDRRAQLDPAEEQDALDAQEGARSIASVKGLNPENLEEWKEKRTSKLDLTKLKLEKGKAEAE</sequence>
<evidence type="ECO:0000256" key="1">
    <source>
        <dbReference type="SAM" id="MobiDB-lite"/>
    </source>
</evidence>
<name>A0AAV7PNW1_PLEWA</name>
<accession>A0AAV7PNW1</accession>
<protein>
    <submittedName>
        <fullName evidence="2">Uncharacterized protein</fullName>
    </submittedName>
</protein>